<organism evidence="6 7">
    <name type="scientific">Candidatus Thermofonsia Clade 3 bacterium</name>
    <dbReference type="NCBI Taxonomy" id="2364212"/>
    <lineage>
        <taxon>Bacteria</taxon>
        <taxon>Bacillati</taxon>
        <taxon>Chloroflexota</taxon>
        <taxon>Candidatus Thermofontia</taxon>
        <taxon>Candidatus Thermofonsia Clade 3</taxon>
    </lineage>
</organism>
<evidence type="ECO:0000313" key="7">
    <source>
        <dbReference type="Proteomes" id="UP000230790"/>
    </source>
</evidence>
<dbReference type="SUPFAM" id="SSF51206">
    <property type="entry name" value="cAMP-binding domain-like"/>
    <property type="match status" value="1"/>
</dbReference>
<keyword evidence="3" id="KW-0804">Transcription</keyword>
<dbReference type="AlphaFoldDB" id="A0A2M8QEV3"/>
<dbReference type="EMBL" id="PGTN01000018">
    <property type="protein sequence ID" value="PJF48288.1"/>
    <property type="molecule type" value="Genomic_DNA"/>
</dbReference>
<dbReference type="InterPro" id="IPR050397">
    <property type="entry name" value="Env_Response_Regulators"/>
</dbReference>
<dbReference type="InterPro" id="IPR018490">
    <property type="entry name" value="cNMP-bd_dom_sf"/>
</dbReference>
<dbReference type="PROSITE" id="PS51063">
    <property type="entry name" value="HTH_CRP_2"/>
    <property type="match status" value="1"/>
</dbReference>
<evidence type="ECO:0000259" key="5">
    <source>
        <dbReference type="PROSITE" id="PS51063"/>
    </source>
</evidence>
<name>A0A2M8QEV3_9CHLR</name>
<keyword evidence="1" id="KW-0805">Transcription regulation</keyword>
<evidence type="ECO:0000256" key="3">
    <source>
        <dbReference type="ARBA" id="ARBA00023163"/>
    </source>
</evidence>
<gene>
    <name evidence="6" type="ORF">CUN48_04125</name>
</gene>
<keyword evidence="2" id="KW-0238">DNA-binding</keyword>
<dbReference type="GO" id="GO:0003700">
    <property type="term" value="F:DNA-binding transcription factor activity"/>
    <property type="evidence" value="ECO:0007669"/>
    <property type="project" value="TreeGrafter"/>
</dbReference>
<evidence type="ECO:0000256" key="1">
    <source>
        <dbReference type="ARBA" id="ARBA00023015"/>
    </source>
</evidence>
<dbReference type="InterPro" id="IPR036390">
    <property type="entry name" value="WH_DNA-bd_sf"/>
</dbReference>
<dbReference type="Gene3D" id="2.60.120.10">
    <property type="entry name" value="Jelly Rolls"/>
    <property type="match status" value="1"/>
</dbReference>
<accession>A0A2M8QEV3</accession>
<dbReference type="SUPFAM" id="SSF46785">
    <property type="entry name" value="Winged helix' DNA-binding domain"/>
    <property type="match status" value="1"/>
</dbReference>
<evidence type="ECO:0000259" key="4">
    <source>
        <dbReference type="PROSITE" id="PS50042"/>
    </source>
</evidence>
<dbReference type="Proteomes" id="UP000230790">
    <property type="component" value="Unassembled WGS sequence"/>
</dbReference>
<dbReference type="InterPro" id="IPR012318">
    <property type="entry name" value="HTH_CRP"/>
</dbReference>
<evidence type="ECO:0000256" key="2">
    <source>
        <dbReference type="ARBA" id="ARBA00023125"/>
    </source>
</evidence>
<dbReference type="PANTHER" id="PTHR24567:SF74">
    <property type="entry name" value="HTH-TYPE TRANSCRIPTIONAL REGULATOR ARCR"/>
    <property type="match status" value="1"/>
</dbReference>
<dbReference type="GO" id="GO:0005829">
    <property type="term" value="C:cytosol"/>
    <property type="evidence" value="ECO:0007669"/>
    <property type="project" value="TreeGrafter"/>
</dbReference>
<dbReference type="SMART" id="SM00419">
    <property type="entry name" value="HTH_CRP"/>
    <property type="match status" value="1"/>
</dbReference>
<dbReference type="PROSITE" id="PS50042">
    <property type="entry name" value="CNMP_BINDING_3"/>
    <property type="match status" value="1"/>
</dbReference>
<dbReference type="PRINTS" id="PR00034">
    <property type="entry name" value="HTHCRP"/>
</dbReference>
<dbReference type="Pfam" id="PF13545">
    <property type="entry name" value="HTH_Crp_2"/>
    <property type="match status" value="1"/>
</dbReference>
<proteinExistence type="predicted"/>
<dbReference type="InterPro" id="IPR000595">
    <property type="entry name" value="cNMP-bd_dom"/>
</dbReference>
<sequence length="226" mass="25337">MLRPENLKRATTALPFLAHAPAELLRDFLREASIHAVPAGAQIFAEGDECNTIAVLLSGVVRVFKIGETGREITLYRFEQGESCILTANCILGNRQFPAIAMVERDAEAIVIPATAFRDWVNRYQPWRDYVFDLLSRRLASVMAVVDEVAFRRMDARIADFLARRLSPSASSLRITHQEIAAELGTSREVVSRILEDFRASRLIETGRGTIMLLDHAGLLRRARAM</sequence>
<dbReference type="Pfam" id="PF00027">
    <property type="entry name" value="cNMP_binding"/>
    <property type="match status" value="1"/>
</dbReference>
<dbReference type="PANTHER" id="PTHR24567">
    <property type="entry name" value="CRP FAMILY TRANSCRIPTIONAL REGULATORY PROTEIN"/>
    <property type="match status" value="1"/>
</dbReference>
<dbReference type="Gene3D" id="1.10.10.10">
    <property type="entry name" value="Winged helix-like DNA-binding domain superfamily/Winged helix DNA-binding domain"/>
    <property type="match status" value="1"/>
</dbReference>
<feature type="domain" description="Cyclic nucleotide-binding" evidence="4">
    <location>
        <begin position="16"/>
        <end position="82"/>
    </location>
</feature>
<comment type="caution">
    <text evidence="6">The sequence shown here is derived from an EMBL/GenBank/DDBJ whole genome shotgun (WGS) entry which is preliminary data.</text>
</comment>
<feature type="domain" description="HTH crp-type" evidence="5">
    <location>
        <begin position="152"/>
        <end position="217"/>
    </location>
</feature>
<dbReference type="GO" id="GO:0003677">
    <property type="term" value="F:DNA binding"/>
    <property type="evidence" value="ECO:0007669"/>
    <property type="project" value="UniProtKB-KW"/>
</dbReference>
<reference evidence="6 7" key="1">
    <citation type="submission" date="2017-11" db="EMBL/GenBank/DDBJ databases">
        <title>Evolution of Phototrophy in the Chloroflexi Phylum Driven by Horizontal Gene Transfer.</title>
        <authorList>
            <person name="Ward L.M."/>
            <person name="Hemp J."/>
            <person name="Shih P.M."/>
            <person name="Mcglynn S.E."/>
            <person name="Fischer W."/>
        </authorList>
    </citation>
    <scope>NUCLEOTIDE SEQUENCE [LARGE SCALE GENOMIC DNA]</scope>
    <source>
        <strain evidence="6">JP3_7</strain>
    </source>
</reference>
<dbReference type="InterPro" id="IPR014710">
    <property type="entry name" value="RmlC-like_jellyroll"/>
</dbReference>
<dbReference type="InterPro" id="IPR036388">
    <property type="entry name" value="WH-like_DNA-bd_sf"/>
</dbReference>
<protein>
    <submittedName>
        <fullName evidence="6">Crp/Fnr family transcriptional regulator</fullName>
    </submittedName>
</protein>
<dbReference type="CDD" id="cd00038">
    <property type="entry name" value="CAP_ED"/>
    <property type="match status" value="1"/>
</dbReference>
<evidence type="ECO:0000313" key="6">
    <source>
        <dbReference type="EMBL" id="PJF48288.1"/>
    </source>
</evidence>
<dbReference type="SMART" id="SM00100">
    <property type="entry name" value="cNMP"/>
    <property type="match status" value="1"/>
</dbReference>